<evidence type="ECO:0000256" key="2">
    <source>
        <dbReference type="SAM" id="SignalP"/>
    </source>
</evidence>
<keyword evidence="4" id="KW-1185">Reference proteome</keyword>
<feature type="chain" id="PRO_5001706769" evidence="2">
    <location>
        <begin position="29"/>
        <end position="247"/>
    </location>
</feature>
<evidence type="ECO:0000256" key="1">
    <source>
        <dbReference type="SAM" id="MobiDB-lite"/>
    </source>
</evidence>
<dbReference type="Proteomes" id="UP000027987">
    <property type="component" value="Chromosome"/>
</dbReference>
<dbReference type="EMBL" id="CP008884">
    <property type="protein sequence ID" value="AIF49062.1"/>
    <property type="molecule type" value="Genomic_DNA"/>
</dbReference>
<feature type="compositionally biased region" description="Low complexity" evidence="1">
    <location>
        <begin position="64"/>
        <end position="75"/>
    </location>
</feature>
<feature type="region of interest" description="Disordered" evidence="1">
    <location>
        <begin position="60"/>
        <end position="142"/>
    </location>
</feature>
<gene>
    <name evidence="3" type="ORF">HY57_18320</name>
</gene>
<dbReference type="RefSeq" id="WP_019464652.1">
    <property type="nucleotide sequence ID" value="NZ_ALOY01000134.1"/>
</dbReference>
<dbReference type="STRING" id="1217721.HY57_18320"/>
<dbReference type="OrthoDB" id="5954250at2"/>
<dbReference type="AlphaFoldDB" id="A0A075K5W9"/>
<proteinExistence type="predicted"/>
<dbReference type="KEGG" id="dja:HY57_18320"/>
<protein>
    <submittedName>
        <fullName evidence="3">Uncharacterized protein</fullName>
    </submittedName>
</protein>
<name>A0A075K5W9_9GAMM</name>
<evidence type="ECO:0000313" key="3">
    <source>
        <dbReference type="EMBL" id="AIF49062.1"/>
    </source>
</evidence>
<sequence length="247" mass="25681">MPHPRFSRYRGAFAGTLAALLLAGTASAAQTTDFTGAWRLDDRNSDSPDALTNAMRIEARKEQASQQPTPAASSSSPPPATASHGGGGHHGGMSGGGMGGGGMGRGGGMGGGHGRHGDNSSDSKPAGASDKDPIATATYPMPPTLKSDAVLLVQQDDKTFQIRLNNGDQLTGKLDGVARQSLNGTAMVRGHMENGQLTVNIRYSDGSQLDQTWAMTPDGQQMVVVGAWKVPTLEQPVTFKRTYVGLH</sequence>
<evidence type="ECO:0000313" key="4">
    <source>
        <dbReference type="Proteomes" id="UP000027987"/>
    </source>
</evidence>
<feature type="signal peptide" evidence="2">
    <location>
        <begin position="1"/>
        <end position="28"/>
    </location>
</feature>
<dbReference type="HOGENOM" id="CLU_1123168_0_0_6"/>
<feature type="compositionally biased region" description="Gly residues" evidence="1">
    <location>
        <begin position="84"/>
        <end position="112"/>
    </location>
</feature>
<dbReference type="PATRIC" id="fig|1217721.7.peg.3763"/>
<accession>A0A075K5W9</accession>
<keyword evidence="2" id="KW-0732">Signal</keyword>
<reference evidence="3 4" key="1">
    <citation type="submission" date="2014-07" db="EMBL/GenBank/DDBJ databases">
        <title>Complete Genome Sequence of Dyella japonica Strain A8 Isolated from Malaysian Tropical Soil.</title>
        <authorList>
            <person name="Hui R.K.H."/>
            <person name="Chen J.-W."/>
            <person name="Chan K.-G."/>
            <person name="Leung F.C.C."/>
        </authorList>
    </citation>
    <scope>NUCLEOTIDE SEQUENCE [LARGE SCALE GENOMIC DNA]</scope>
    <source>
        <strain evidence="3 4">A8</strain>
    </source>
</reference>
<organism evidence="3 4">
    <name type="scientific">Dyella japonica A8</name>
    <dbReference type="NCBI Taxonomy" id="1217721"/>
    <lineage>
        <taxon>Bacteria</taxon>
        <taxon>Pseudomonadati</taxon>
        <taxon>Pseudomonadota</taxon>
        <taxon>Gammaproteobacteria</taxon>
        <taxon>Lysobacterales</taxon>
        <taxon>Rhodanobacteraceae</taxon>
        <taxon>Dyella</taxon>
    </lineage>
</organism>